<evidence type="ECO:0000313" key="2">
    <source>
        <dbReference type="EMBL" id="KXB41525.1"/>
    </source>
</evidence>
<organism evidence="2 3">
    <name type="scientific">Amygdalobacter nucleatus</name>
    <dbReference type="NCBI Taxonomy" id="3029274"/>
    <lineage>
        <taxon>Bacteria</taxon>
        <taxon>Bacillati</taxon>
        <taxon>Bacillota</taxon>
        <taxon>Clostridia</taxon>
        <taxon>Eubacteriales</taxon>
        <taxon>Oscillospiraceae</taxon>
        <taxon>Amygdalobacter</taxon>
    </lineage>
</organism>
<protein>
    <submittedName>
        <fullName evidence="2">Uncharacterized protein</fullName>
    </submittedName>
</protein>
<dbReference type="AlphaFoldDB" id="A0A133YEA7"/>
<gene>
    <name evidence="2" type="ORF">HMPREF1872_00611</name>
</gene>
<accession>A0A133YEA7</accession>
<evidence type="ECO:0000313" key="3">
    <source>
        <dbReference type="Proteomes" id="UP000070080"/>
    </source>
</evidence>
<keyword evidence="3" id="KW-1185">Reference proteome</keyword>
<dbReference type="EMBL" id="LSCV01000012">
    <property type="protein sequence ID" value="KXB41525.1"/>
    <property type="molecule type" value="Genomic_DNA"/>
</dbReference>
<comment type="caution">
    <text evidence="2">The sequence shown here is derived from an EMBL/GenBank/DDBJ whole genome shotgun (WGS) entry which is preliminary data.</text>
</comment>
<reference evidence="3" key="1">
    <citation type="submission" date="2016-01" db="EMBL/GenBank/DDBJ databases">
        <authorList>
            <person name="Mitreva M."/>
            <person name="Pepin K.H."/>
            <person name="Mihindukulasuriya K.A."/>
            <person name="Fulton R."/>
            <person name="Fronick C."/>
            <person name="O'Laughlin M."/>
            <person name="Miner T."/>
            <person name="Herter B."/>
            <person name="Rosa B.A."/>
            <person name="Cordes M."/>
            <person name="Tomlinson C."/>
            <person name="Wollam A."/>
            <person name="Palsikar V.B."/>
            <person name="Mardis E.R."/>
            <person name="Wilson R.K."/>
        </authorList>
    </citation>
    <scope>NUCLEOTIDE SEQUENCE [LARGE SCALE GENOMIC DNA]</scope>
    <source>
        <strain evidence="3">KA00274</strain>
    </source>
</reference>
<feature type="region of interest" description="Disordered" evidence="1">
    <location>
        <begin position="85"/>
        <end position="115"/>
    </location>
</feature>
<dbReference type="STRING" id="1497955.HMPREF1872_00611"/>
<dbReference type="Proteomes" id="UP000070080">
    <property type="component" value="Unassembled WGS sequence"/>
</dbReference>
<evidence type="ECO:0000256" key="1">
    <source>
        <dbReference type="SAM" id="MobiDB-lite"/>
    </source>
</evidence>
<proteinExistence type="predicted"/>
<name>A0A133YEA7_9FIRM</name>
<sequence length="115" mass="12918">MGAAYTQSLTISDQNNYQVSYLEGFKENGKPVQLQNSTFFKQYNQKYIASKAGKLDGQCMLYKKSNGNYKLIDNADFSYEITASSPLKPVSDDDDDKSKPNPAPNYVPNERLSVK</sequence>